<name>A0ACB0K5X2_TRIPR</name>
<gene>
    <name evidence="1" type="ORF">MILVUS5_LOCUS20073</name>
</gene>
<evidence type="ECO:0000313" key="2">
    <source>
        <dbReference type="Proteomes" id="UP001177021"/>
    </source>
</evidence>
<sequence>MTTAPDETVKKYHELIHIKHGIDKVEYQLRVLKKWNVLDVSKHGRIHSVDMILIDKNGHKIQASIPGLLCCMFDELIVEGYVYVMSNFFVQYNEGKTMASYHKNLFVFNVNIEVKLSWSSKVPRFGTSLIGSENVLDLSERFKYLVDVIGVVTYIRHDKNYFDDGSASKTVAFKLTDHRLVVLRIPY</sequence>
<comment type="caution">
    <text evidence="1">The sequence shown here is derived from an EMBL/GenBank/DDBJ whole genome shotgun (WGS) entry which is preliminary data.</text>
</comment>
<dbReference type="Proteomes" id="UP001177021">
    <property type="component" value="Unassembled WGS sequence"/>
</dbReference>
<keyword evidence="2" id="KW-1185">Reference proteome</keyword>
<evidence type="ECO:0000313" key="1">
    <source>
        <dbReference type="EMBL" id="CAJ2652616.1"/>
    </source>
</evidence>
<dbReference type="EMBL" id="CASHSV030000206">
    <property type="protein sequence ID" value="CAJ2652616.1"/>
    <property type="molecule type" value="Genomic_DNA"/>
</dbReference>
<accession>A0ACB0K5X2</accession>
<protein>
    <submittedName>
        <fullName evidence="1">Uncharacterized protein</fullName>
    </submittedName>
</protein>
<organism evidence="1 2">
    <name type="scientific">Trifolium pratense</name>
    <name type="common">Red clover</name>
    <dbReference type="NCBI Taxonomy" id="57577"/>
    <lineage>
        <taxon>Eukaryota</taxon>
        <taxon>Viridiplantae</taxon>
        <taxon>Streptophyta</taxon>
        <taxon>Embryophyta</taxon>
        <taxon>Tracheophyta</taxon>
        <taxon>Spermatophyta</taxon>
        <taxon>Magnoliopsida</taxon>
        <taxon>eudicotyledons</taxon>
        <taxon>Gunneridae</taxon>
        <taxon>Pentapetalae</taxon>
        <taxon>rosids</taxon>
        <taxon>fabids</taxon>
        <taxon>Fabales</taxon>
        <taxon>Fabaceae</taxon>
        <taxon>Papilionoideae</taxon>
        <taxon>50 kb inversion clade</taxon>
        <taxon>NPAAA clade</taxon>
        <taxon>Hologalegina</taxon>
        <taxon>IRL clade</taxon>
        <taxon>Trifolieae</taxon>
        <taxon>Trifolium</taxon>
    </lineage>
</organism>
<proteinExistence type="predicted"/>
<reference evidence="1" key="1">
    <citation type="submission" date="2023-10" db="EMBL/GenBank/DDBJ databases">
        <authorList>
            <person name="Rodriguez Cubillos JULIANA M."/>
            <person name="De Vega J."/>
        </authorList>
    </citation>
    <scope>NUCLEOTIDE SEQUENCE</scope>
</reference>